<organism evidence="1 3">
    <name type="scientific">Forsythia ovata</name>
    <dbReference type="NCBI Taxonomy" id="205694"/>
    <lineage>
        <taxon>Eukaryota</taxon>
        <taxon>Viridiplantae</taxon>
        <taxon>Streptophyta</taxon>
        <taxon>Embryophyta</taxon>
        <taxon>Tracheophyta</taxon>
        <taxon>Spermatophyta</taxon>
        <taxon>Magnoliopsida</taxon>
        <taxon>eudicotyledons</taxon>
        <taxon>Gunneridae</taxon>
        <taxon>Pentapetalae</taxon>
        <taxon>asterids</taxon>
        <taxon>lamiids</taxon>
        <taxon>Lamiales</taxon>
        <taxon>Oleaceae</taxon>
        <taxon>Forsythieae</taxon>
        <taxon>Forsythia</taxon>
    </lineage>
</organism>
<sequence>MEKALVKVGSIKAGSFWLSKKAKEEFNNVAQDLTAVSNVVEEKAKWIFNKLKGKPPRSLPDLLREYNLPSGLFPQNITCYEFEESKSRLTVHLPFSCELSFQDSSVIRYAPRVKCILLRGKLMGIEGMKTKVLVWVKITNVAIEGNKSEKVCFTAGVKKSKPKDTYDMPRYAVRVDEF</sequence>
<keyword evidence="3" id="KW-1185">Reference proteome</keyword>
<dbReference type="EMBL" id="JBFOLJ010000015">
    <property type="protein sequence ID" value="KAL2472566.1"/>
    <property type="molecule type" value="Genomic_DNA"/>
</dbReference>
<protein>
    <recommendedName>
        <fullName evidence="4">DUF538 family protein</fullName>
    </recommendedName>
</protein>
<dbReference type="InterPro" id="IPR007493">
    <property type="entry name" value="DUF538"/>
</dbReference>
<reference evidence="3" key="2">
    <citation type="submission" date="2024-07" db="EMBL/GenBank/DDBJ databases">
        <title>Two chromosome-level genome assemblies of Korean endemic species Abeliophyllum distichum and Forsythia ovata (Oleaceae).</title>
        <authorList>
            <person name="Jang H."/>
        </authorList>
    </citation>
    <scope>NUCLEOTIDE SEQUENCE [LARGE SCALE GENOMIC DNA]</scope>
</reference>
<accession>A0ABD1Q8M3</accession>
<evidence type="ECO:0000313" key="1">
    <source>
        <dbReference type="EMBL" id="KAL2472566.1"/>
    </source>
</evidence>
<proteinExistence type="predicted"/>
<gene>
    <name evidence="2" type="ORF">Fot_33729</name>
    <name evidence="1" type="ORF">Fot_48302</name>
</gene>
<dbReference type="PANTHER" id="PTHR31676">
    <property type="entry name" value="T31J12.3 PROTEIN-RELATED"/>
    <property type="match status" value="1"/>
</dbReference>
<reference evidence="1" key="1">
    <citation type="submission" date="2024-07" db="EMBL/GenBank/DDBJ databases">
        <title>Two chromosome-level genome assemblies of Korean endemic species Abeliophyllum distichum and Forsythia ovata (Oleaceae).</title>
        <authorList>
            <person name="Mun J.H."/>
        </authorList>
    </citation>
    <scope>NUCLEOTIDE SEQUENCE</scope>
    <source>
        <strain evidence="1">KNKB202402200001</strain>
        <tissue evidence="1">Leaf</tissue>
    </source>
</reference>
<evidence type="ECO:0000313" key="3">
    <source>
        <dbReference type="Proteomes" id="UP001604277"/>
    </source>
</evidence>
<dbReference type="Pfam" id="PF04398">
    <property type="entry name" value="DUF538"/>
    <property type="match status" value="1"/>
</dbReference>
<dbReference type="Proteomes" id="UP001604277">
    <property type="component" value="Unassembled WGS sequence"/>
</dbReference>
<name>A0ABD1Q8M3_9LAMI</name>
<evidence type="ECO:0008006" key="4">
    <source>
        <dbReference type="Google" id="ProtNLM"/>
    </source>
</evidence>
<dbReference type="AlphaFoldDB" id="A0ABD1Q8M3"/>
<dbReference type="Gene3D" id="2.30.240.10">
    <property type="entry name" value="At5g01610-like"/>
    <property type="match status" value="1"/>
</dbReference>
<dbReference type="SUPFAM" id="SSF141562">
    <property type="entry name" value="At5g01610-like"/>
    <property type="match status" value="1"/>
</dbReference>
<evidence type="ECO:0000313" key="2">
    <source>
        <dbReference type="EMBL" id="KAL2510082.1"/>
    </source>
</evidence>
<dbReference type="InterPro" id="IPR036758">
    <property type="entry name" value="At5g01610-like"/>
</dbReference>
<comment type="caution">
    <text evidence="1">The sequence shown here is derived from an EMBL/GenBank/DDBJ whole genome shotgun (WGS) entry which is preliminary data.</text>
</comment>
<dbReference type="PANTHER" id="PTHR31676:SF0">
    <property type="entry name" value="OS03G0210500 PROTEIN"/>
    <property type="match status" value="1"/>
</dbReference>
<dbReference type="EMBL" id="JBFOLJ010000009">
    <property type="protein sequence ID" value="KAL2510082.1"/>
    <property type="molecule type" value="Genomic_DNA"/>
</dbReference>